<dbReference type="GO" id="GO:0012505">
    <property type="term" value="C:endomembrane system"/>
    <property type="evidence" value="ECO:0007669"/>
    <property type="project" value="UniProtKB-SubCell"/>
</dbReference>
<accession>A0AAV0B7Z3</accession>
<dbReference type="AlphaFoldDB" id="A0AAV0B7Z3"/>
<protein>
    <submittedName>
        <fullName evidence="6">Uncharacterized protein</fullName>
    </submittedName>
</protein>
<dbReference type="GO" id="GO:0016020">
    <property type="term" value="C:membrane"/>
    <property type="evidence" value="ECO:0007669"/>
    <property type="project" value="TreeGrafter"/>
</dbReference>
<organism evidence="6 7">
    <name type="scientific">Phakopsora pachyrhizi</name>
    <name type="common">Asian soybean rust disease fungus</name>
    <dbReference type="NCBI Taxonomy" id="170000"/>
    <lineage>
        <taxon>Eukaryota</taxon>
        <taxon>Fungi</taxon>
        <taxon>Dikarya</taxon>
        <taxon>Basidiomycota</taxon>
        <taxon>Pucciniomycotina</taxon>
        <taxon>Pucciniomycetes</taxon>
        <taxon>Pucciniales</taxon>
        <taxon>Phakopsoraceae</taxon>
        <taxon>Phakopsora</taxon>
    </lineage>
</organism>
<keyword evidence="2" id="KW-0677">Repeat</keyword>
<comment type="subcellular location">
    <subcellularLocation>
        <location evidence="1">Endomembrane system</location>
        <topology evidence="1">Multi-pass membrane protein</topology>
    </subcellularLocation>
</comment>
<name>A0AAV0B7Z3_PHAPC</name>
<dbReference type="InterPro" id="IPR050173">
    <property type="entry name" value="ABC_transporter_C-like"/>
</dbReference>
<evidence type="ECO:0000256" key="1">
    <source>
        <dbReference type="ARBA" id="ARBA00004127"/>
    </source>
</evidence>
<evidence type="ECO:0000256" key="4">
    <source>
        <dbReference type="ARBA" id="ARBA00022840"/>
    </source>
</evidence>
<evidence type="ECO:0000313" key="7">
    <source>
        <dbReference type="Proteomes" id="UP001153365"/>
    </source>
</evidence>
<feature type="non-terminal residue" evidence="6">
    <location>
        <position position="1"/>
    </location>
</feature>
<dbReference type="InterPro" id="IPR027417">
    <property type="entry name" value="P-loop_NTPase"/>
</dbReference>
<dbReference type="GO" id="GO:0005524">
    <property type="term" value="F:ATP binding"/>
    <property type="evidence" value="ECO:0007669"/>
    <property type="project" value="UniProtKB-KW"/>
</dbReference>
<feature type="region of interest" description="Disordered" evidence="5">
    <location>
        <begin position="27"/>
        <end position="46"/>
    </location>
</feature>
<keyword evidence="4" id="KW-0067">ATP-binding</keyword>
<comment type="caution">
    <text evidence="6">The sequence shown here is derived from an EMBL/GenBank/DDBJ whole genome shotgun (WGS) entry which is preliminary data.</text>
</comment>
<keyword evidence="3" id="KW-0547">Nucleotide-binding</keyword>
<evidence type="ECO:0000256" key="5">
    <source>
        <dbReference type="SAM" id="MobiDB-lite"/>
    </source>
</evidence>
<sequence>WLLRSITQVEKNIVSCKRIIEYTDSKQEGTFETNESSLPPPELPDQGEIEFNNVESKYREELDFVLKGVSFKTRACKKVGICEQTGPVKSTITLSLLRVFEKLKG</sequence>
<keyword evidence="7" id="KW-1185">Reference proteome</keyword>
<evidence type="ECO:0000256" key="3">
    <source>
        <dbReference type="ARBA" id="ARBA00022741"/>
    </source>
</evidence>
<proteinExistence type="predicted"/>
<dbReference type="GO" id="GO:0042626">
    <property type="term" value="F:ATPase-coupled transmembrane transporter activity"/>
    <property type="evidence" value="ECO:0007669"/>
    <property type="project" value="TreeGrafter"/>
</dbReference>
<feature type="non-terminal residue" evidence="6">
    <location>
        <position position="105"/>
    </location>
</feature>
<reference evidence="6" key="1">
    <citation type="submission" date="2022-06" db="EMBL/GenBank/DDBJ databases">
        <authorList>
            <consortium name="SYNGENTA / RWTH Aachen University"/>
        </authorList>
    </citation>
    <scope>NUCLEOTIDE SEQUENCE</scope>
</reference>
<dbReference type="Gene3D" id="3.40.50.300">
    <property type="entry name" value="P-loop containing nucleotide triphosphate hydrolases"/>
    <property type="match status" value="1"/>
</dbReference>
<dbReference type="SUPFAM" id="SSF52540">
    <property type="entry name" value="P-loop containing nucleoside triphosphate hydrolases"/>
    <property type="match status" value="1"/>
</dbReference>
<dbReference type="PANTHER" id="PTHR24223">
    <property type="entry name" value="ATP-BINDING CASSETTE SUB-FAMILY C"/>
    <property type="match status" value="1"/>
</dbReference>
<dbReference type="EMBL" id="CALTRL010003882">
    <property type="protein sequence ID" value="CAH7682140.1"/>
    <property type="molecule type" value="Genomic_DNA"/>
</dbReference>
<evidence type="ECO:0000256" key="2">
    <source>
        <dbReference type="ARBA" id="ARBA00022737"/>
    </source>
</evidence>
<dbReference type="PANTHER" id="PTHR24223:SF443">
    <property type="entry name" value="MULTIDRUG-RESISTANCE LIKE PROTEIN 1, ISOFORM I"/>
    <property type="match status" value="1"/>
</dbReference>
<gene>
    <name evidence="6" type="ORF">PPACK8108_LOCUS14878</name>
</gene>
<evidence type="ECO:0000313" key="6">
    <source>
        <dbReference type="EMBL" id="CAH7682140.1"/>
    </source>
</evidence>
<dbReference type="Proteomes" id="UP001153365">
    <property type="component" value="Unassembled WGS sequence"/>
</dbReference>